<organism evidence="2 3">
    <name type="scientific">Carnegiea gigantea</name>
    <dbReference type="NCBI Taxonomy" id="171969"/>
    <lineage>
        <taxon>Eukaryota</taxon>
        <taxon>Viridiplantae</taxon>
        <taxon>Streptophyta</taxon>
        <taxon>Embryophyta</taxon>
        <taxon>Tracheophyta</taxon>
        <taxon>Spermatophyta</taxon>
        <taxon>Magnoliopsida</taxon>
        <taxon>eudicotyledons</taxon>
        <taxon>Gunneridae</taxon>
        <taxon>Pentapetalae</taxon>
        <taxon>Caryophyllales</taxon>
        <taxon>Cactineae</taxon>
        <taxon>Cactaceae</taxon>
        <taxon>Cactoideae</taxon>
        <taxon>Echinocereeae</taxon>
        <taxon>Carnegiea</taxon>
    </lineage>
</organism>
<gene>
    <name evidence="2" type="ORF">Cgig2_023879</name>
</gene>
<feature type="domain" description="Reverse transcriptase zinc-binding" evidence="1">
    <location>
        <begin position="222"/>
        <end position="271"/>
    </location>
</feature>
<dbReference type="PANTHER" id="PTHR33116">
    <property type="entry name" value="REVERSE TRANSCRIPTASE ZINC-BINDING DOMAIN-CONTAINING PROTEIN-RELATED-RELATED"/>
    <property type="match status" value="1"/>
</dbReference>
<accession>A0A9Q1JFA8</accession>
<sequence>MWSHHPIYQGLISQALAQVKEIQESLSTTPRDPLLLQQKYELWLQYSDIISSSLSLMRQQSKMDWIGLGDTGSRLFFARAKQRKLSSYIYTLKNNEGSNVEGFDQVGKIMSKFYAQLLGTKVWQRTSIDPQASIFLLPNAVLDKLTKLCRNYLWAGTTEYKKAPNLSWSTTCLSKREGGIGIKDFKAWNKATIAKLICSIKKLFKHGYFSSRVRAWSEHTLYKVSNGYEWQMKTRRKVPWDKIIWARTVIPRHSSTTWMLAHGRLPTRVRLN</sequence>
<dbReference type="OrthoDB" id="1935089at2759"/>
<dbReference type="EMBL" id="JAKOGI010005859">
    <property type="protein sequence ID" value="KAJ8419239.1"/>
    <property type="molecule type" value="Genomic_DNA"/>
</dbReference>
<dbReference type="InterPro" id="IPR026960">
    <property type="entry name" value="RVT-Znf"/>
</dbReference>
<evidence type="ECO:0000313" key="3">
    <source>
        <dbReference type="Proteomes" id="UP001153076"/>
    </source>
</evidence>
<comment type="caution">
    <text evidence="2">The sequence shown here is derived from an EMBL/GenBank/DDBJ whole genome shotgun (WGS) entry which is preliminary data.</text>
</comment>
<proteinExistence type="predicted"/>
<dbReference type="AlphaFoldDB" id="A0A9Q1JFA8"/>
<keyword evidence="3" id="KW-1185">Reference proteome</keyword>
<dbReference type="Proteomes" id="UP001153076">
    <property type="component" value="Unassembled WGS sequence"/>
</dbReference>
<dbReference type="PANTHER" id="PTHR33116:SF80">
    <property type="entry name" value="REVERSE TRANSCRIPTASE ZINC-BINDING DOMAIN-CONTAINING PROTEIN"/>
    <property type="match status" value="1"/>
</dbReference>
<dbReference type="Pfam" id="PF13966">
    <property type="entry name" value="zf-RVT"/>
    <property type="match status" value="1"/>
</dbReference>
<protein>
    <recommendedName>
        <fullName evidence="1">Reverse transcriptase zinc-binding domain-containing protein</fullName>
    </recommendedName>
</protein>
<name>A0A9Q1JFA8_9CARY</name>
<evidence type="ECO:0000259" key="1">
    <source>
        <dbReference type="Pfam" id="PF13966"/>
    </source>
</evidence>
<evidence type="ECO:0000313" key="2">
    <source>
        <dbReference type="EMBL" id="KAJ8419239.1"/>
    </source>
</evidence>
<reference evidence="2" key="1">
    <citation type="submission" date="2022-04" db="EMBL/GenBank/DDBJ databases">
        <title>Carnegiea gigantea Genome sequencing and assembly v2.</title>
        <authorList>
            <person name="Copetti D."/>
            <person name="Sanderson M.J."/>
            <person name="Burquez A."/>
            <person name="Wojciechowski M.F."/>
        </authorList>
    </citation>
    <scope>NUCLEOTIDE SEQUENCE</scope>
    <source>
        <strain evidence="2">SGP5-SGP5p</strain>
        <tissue evidence="2">Aerial part</tissue>
    </source>
</reference>